<reference evidence="3" key="1">
    <citation type="submission" date="2017-02" db="EMBL/GenBank/DDBJ databases">
        <authorList>
            <person name="Varghese N."/>
            <person name="Submissions S."/>
        </authorList>
    </citation>
    <scope>NUCLEOTIDE SEQUENCE [LARGE SCALE GENOMIC DNA]</scope>
    <source>
        <strain evidence="3">DSM 3072</strain>
    </source>
</reference>
<evidence type="ECO:0000313" key="2">
    <source>
        <dbReference type="EMBL" id="SKA56583.1"/>
    </source>
</evidence>
<proteinExistence type="predicted"/>
<dbReference type="SUPFAM" id="SSF82866">
    <property type="entry name" value="Multidrug efflux transporter AcrB transmembrane domain"/>
    <property type="match status" value="2"/>
</dbReference>
<dbReference type="InterPro" id="IPR001036">
    <property type="entry name" value="Acrflvin-R"/>
</dbReference>
<keyword evidence="1" id="KW-0812">Transmembrane</keyword>
<dbReference type="PANTHER" id="PTHR32063">
    <property type="match status" value="1"/>
</dbReference>
<feature type="transmembrane region" description="Helical" evidence="1">
    <location>
        <begin position="333"/>
        <end position="354"/>
    </location>
</feature>
<protein>
    <submittedName>
        <fullName evidence="2">Multidrug efflux pump subunit AcrB</fullName>
    </submittedName>
</protein>
<keyword evidence="1" id="KW-0472">Membrane</keyword>
<feature type="transmembrane region" description="Helical" evidence="1">
    <location>
        <begin position="910"/>
        <end position="931"/>
    </location>
</feature>
<sequence>MRFNLAQWSLSHKALIYFFSALLMVSGVFSYLSLGRMEDPDYTIRQMVIYTQWQGATAKQVEEQVTDVLEKRLQDLEKLDHIESYSMPGQSIIYVNLKDSVNKQDIRRLWTDARNLVISETPNLPSGAATPQVNDHFDDVYGMIYALTADDGYTMRDMKNEAEKIKAAVLNLKQTKKVMLIGDRTQCIYADADPYVMMKSDVSVSDIKKLIQSENTVTDSGIISGQKDMIPLRLNNNFKSEKELSLLPINKNGRVIRLSDILNIRNTYVETGEKSFFYNGEPAIGIAVSMVSGENIIDFGDELNKVVKECSASLPAGMELHKVADQAKNVDSAIFSFVRCLVEALIIIFGVSIFSLGTHAGLVVAMCIPLVLAITFSIMYYMGIDLQSVSLGGLIIGLGLLVDDAMIVIEMIIVKLQEGLGKVEAAVVAFSETAIPMLTGTLITCAGFIPVALAEGSASEFCCTLFYVISIALIVSWFVAGLATPLFAYHLISDVSKRKESRLSGFIKRFRAEYRKLLIFCIENRISVLISVSVLFVLCAFGFTQLRTEFFPASSHPELVLRMELPAGASYQNSEEVAARFAKEISNSENLEYYSYTVGEGNPRFVLTFSPANAKPNMAEFIMVAKGIEERASLEKEVKALIRDRFPEVIGHTLLIVTGSPTEYAVTFRVQGPDLNKVRTITSDLEKIMYSYDSLLNIRKKGGEEMISLDTKTQNLKLKQLGLTSGSLAQQIKLLTSGEIISSIQDRDVTIPIIFRLKAVNADIYQTISDMPIELPDGKKLSLSSVANLEAGVEEANILRRDRLPAVKICAEVRDGLSGDDVTAQIYSDIKEFRKSLPRGYSIELDGGLEDSQKNTASFLAPAPVMAISILVILMLELQSIKKVMITLLTAPLGIIGVTIGLGITGRPVGFVVILGLLALFGIIIRNSVILMDQIEKHIKEGMSIYDSLISASISRLRPIMLTAMAAILAMIPLATNALWGPMATAMAFGLLFATVLTLLVLPAMYAQVYLKENNR</sequence>
<keyword evidence="1" id="KW-1133">Transmembrane helix</keyword>
<dbReference type="GO" id="GO:0042910">
    <property type="term" value="F:xenobiotic transmembrane transporter activity"/>
    <property type="evidence" value="ECO:0007669"/>
    <property type="project" value="TreeGrafter"/>
</dbReference>
<keyword evidence="3" id="KW-1185">Reference proteome</keyword>
<evidence type="ECO:0000313" key="3">
    <source>
        <dbReference type="Proteomes" id="UP000242432"/>
    </source>
</evidence>
<dbReference type="SUPFAM" id="SSF82693">
    <property type="entry name" value="Multidrug efflux transporter AcrB pore domain, PN1, PN2, PC1 and PC2 subdomains"/>
    <property type="match status" value="2"/>
</dbReference>
<evidence type="ECO:0000256" key="1">
    <source>
        <dbReference type="SAM" id="Phobius"/>
    </source>
</evidence>
<dbReference type="STRING" id="83771.SAMN02910357_01595"/>
<feature type="transmembrane region" description="Helical" evidence="1">
    <location>
        <begin position="859"/>
        <end position="878"/>
    </location>
</feature>
<feature type="transmembrane region" description="Helical" evidence="1">
    <location>
        <begin position="885"/>
        <end position="904"/>
    </location>
</feature>
<feature type="transmembrane region" description="Helical" evidence="1">
    <location>
        <begin position="986"/>
        <end position="1007"/>
    </location>
</feature>
<dbReference type="InterPro" id="IPR027463">
    <property type="entry name" value="AcrB_DN_DC_subdom"/>
</dbReference>
<feature type="transmembrane region" description="Helical" evidence="1">
    <location>
        <begin position="517"/>
        <end position="543"/>
    </location>
</feature>
<dbReference type="Gene3D" id="3.30.70.1320">
    <property type="entry name" value="Multidrug efflux transporter AcrB pore domain like"/>
    <property type="match status" value="1"/>
</dbReference>
<dbReference type="GO" id="GO:0005886">
    <property type="term" value="C:plasma membrane"/>
    <property type="evidence" value="ECO:0007669"/>
    <property type="project" value="TreeGrafter"/>
</dbReference>
<dbReference type="Gene3D" id="3.30.70.1430">
    <property type="entry name" value="Multidrug efflux transporter AcrB pore domain"/>
    <property type="match status" value="2"/>
</dbReference>
<dbReference type="SUPFAM" id="SSF82714">
    <property type="entry name" value="Multidrug efflux transporter AcrB TolC docking domain, DN and DC subdomains"/>
    <property type="match status" value="2"/>
</dbReference>
<dbReference type="Proteomes" id="UP000242432">
    <property type="component" value="Unassembled WGS sequence"/>
</dbReference>
<accession>A0A1T4UV52</accession>
<feature type="transmembrane region" description="Helical" evidence="1">
    <location>
        <begin position="426"/>
        <end position="453"/>
    </location>
</feature>
<feature type="transmembrane region" description="Helical" evidence="1">
    <location>
        <begin position="465"/>
        <end position="492"/>
    </location>
</feature>
<name>A0A1T4UV52_9GAMM</name>
<feature type="transmembrane region" description="Helical" evidence="1">
    <location>
        <begin position="394"/>
        <end position="414"/>
    </location>
</feature>
<feature type="transmembrane region" description="Helical" evidence="1">
    <location>
        <begin position="960"/>
        <end position="980"/>
    </location>
</feature>
<dbReference type="PANTHER" id="PTHR32063:SF18">
    <property type="entry name" value="CATION EFFLUX SYSTEM PROTEIN"/>
    <property type="match status" value="1"/>
</dbReference>
<dbReference type="PRINTS" id="PR00702">
    <property type="entry name" value="ACRIFLAVINRP"/>
</dbReference>
<dbReference type="AlphaFoldDB" id="A0A1T4UV52"/>
<dbReference type="RefSeq" id="WP_078927711.1">
    <property type="nucleotide sequence ID" value="NZ_FUXX01000001.1"/>
</dbReference>
<dbReference type="Gene3D" id="3.30.2090.10">
    <property type="entry name" value="Multidrug efflux transporter AcrB TolC docking domain, DN and DC subdomains"/>
    <property type="match status" value="2"/>
</dbReference>
<dbReference type="Pfam" id="PF00873">
    <property type="entry name" value="ACR_tran"/>
    <property type="match status" value="1"/>
</dbReference>
<gene>
    <name evidence="2" type="ORF">SAMN02745213_00032</name>
</gene>
<dbReference type="EMBL" id="FUXX01000001">
    <property type="protein sequence ID" value="SKA56583.1"/>
    <property type="molecule type" value="Genomic_DNA"/>
</dbReference>
<feature type="transmembrane region" description="Helical" evidence="1">
    <location>
        <begin position="361"/>
        <end position="382"/>
    </location>
</feature>
<organism evidence="2 3">
    <name type="scientific">Succinivibrio dextrinosolvens DSM 3072</name>
    <dbReference type="NCBI Taxonomy" id="1123324"/>
    <lineage>
        <taxon>Bacteria</taxon>
        <taxon>Pseudomonadati</taxon>
        <taxon>Pseudomonadota</taxon>
        <taxon>Gammaproteobacteria</taxon>
        <taxon>Aeromonadales</taxon>
        <taxon>Succinivibrionaceae</taxon>
        <taxon>Succinivibrio</taxon>
    </lineage>
</organism>
<dbReference type="Gene3D" id="1.20.1640.10">
    <property type="entry name" value="Multidrug efflux transporter AcrB transmembrane domain"/>
    <property type="match status" value="2"/>
</dbReference>
<dbReference type="Gene3D" id="3.30.70.1440">
    <property type="entry name" value="Multidrug efflux transporter AcrB pore domain"/>
    <property type="match status" value="1"/>
</dbReference>